<keyword evidence="7" id="KW-1185">Reference proteome</keyword>
<keyword evidence="2 4" id="KW-0732">Signal</keyword>
<evidence type="ECO:0000256" key="3">
    <source>
        <dbReference type="SAM" id="MobiDB-lite"/>
    </source>
</evidence>
<comment type="similarity">
    <text evidence="1">Belongs to the ice-binding protein family.</text>
</comment>
<feature type="chain" id="PRO_5037871083" description="Bacterial Ig-like domain-containing protein" evidence="4">
    <location>
        <begin position="36"/>
        <end position="437"/>
    </location>
</feature>
<feature type="compositionally biased region" description="Pro residues" evidence="3">
    <location>
        <begin position="45"/>
        <end position="80"/>
    </location>
</feature>
<protein>
    <recommendedName>
        <fullName evidence="5">Bacterial Ig-like domain-containing protein</fullName>
    </recommendedName>
</protein>
<dbReference type="Pfam" id="PF16640">
    <property type="entry name" value="Big_3_5"/>
    <property type="match status" value="1"/>
</dbReference>
<proteinExistence type="inferred from homology"/>
<organism evidence="6 7">
    <name type="scientific">Sphaerisporangium rufum</name>
    <dbReference type="NCBI Taxonomy" id="1381558"/>
    <lineage>
        <taxon>Bacteria</taxon>
        <taxon>Bacillati</taxon>
        <taxon>Actinomycetota</taxon>
        <taxon>Actinomycetes</taxon>
        <taxon>Streptosporangiales</taxon>
        <taxon>Streptosporangiaceae</taxon>
        <taxon>Sphaerisporangium</taxon>
    </lineage>
</organism>
<feature type="region of interest" description="Disordered" evidence="3">
    <location>
        <begin position="418"/>
        <end position="437"/>
    </location>
</feature>
<dbReference type="RefSeq" id="WP_203981885.1">
    <property type="nucleotide sequence ID" value="NZ_BOOU01000003.1"/>
</dbReference>
<gene>
    <name evidence="6" type="ORF">Sru01_01930</name>
</gene>
<dbReference type="InterPro" id="IPR032109">
    <property type="entry name" value="Big_3_5"/>
</dbReference>
<dbReference type="AlphaFoldDB" id="A0A919QYP6"/>
<feature type="compositionally biased region" description="Low complexity" evidence="3">
    <location>
        <begin position="126"/>
        <end position="136"/>
    </location>
</feature>
<dbReference type="InterPro" id="IPR013783">
    <property type="entry name" value="Ig-like_fold"/>
</dbReference>
<sequence length="437" mass="44205">MEYRGSRTRTVRRITRPLLATATGAALLAPGPAGAAALAGSGRGEPPPPAPADPGRPPSTGRPPVRPLEPAPLGNPPHLLPPAEDRPPVVAPLADRPPVMAPPADRPPVMAPPADRPPVVAPPADRPSGGRARPAGALGAAGRFAVLAGIPPTAGGRNRVLGDLAISPGRTAGGLDPGEVTGARHLGDAAARQARRDFAAAYADLSRRRATGTITPSRSRPALRPGVYVSTTGGFTLTGNVTLDAHGDPDALFVFRGRSFTTEPGSSITLSGAAQPCNVMVVTEDVARLGARSDFRGTLLARGGARLGTGARVEGRVLAGRDATVSLQGNTITTPPCAVPLAGQATVTILAVLDPASGKDAGPLRLVATVRAADGPPAGQVIFTRDGIGVGAARLDARGHARFSLPVSPGRHEITARYAGSAGHHSSVSAPVVTRLR</sequence>
<dbReference type="InterPro" id="IPR021884">
    <property type="entry name" value="Ice-bd_prot"/>
</dbReference>
<accession>A0A919QYP6</accession>
<feature type="signal peptide" evidence="4">
    <location>
        <begin position="1"/>
        <end position="35"/>
    </location>
</feature>
<dbReference type="Gene3D" id="2.60.40.10">
    <property type="entry name" value="Immunoglobulins"/>
    <property type="match status" value="1"/>
</dbReference>
<evidence type="ECO:0000313" key="6">
    <source>
        <dbReference type="EMBL" id="GII75211.1"/>
    </source>
</evidence>
<dbReference type="EMBL" id="BOOU01000003">
    <property type="protein sequence ID" value="GII75211.1"/>
    <property type="molecule type" value="Genomic_DNA"/>
</dbReference>
<comment type="caution">
    <text evidence="6">The sequence shown here is derived from an EMBL/GenBank/DDBJ whole genome shotgun (WGS) entry which is preliminary data.</text>
</comment>
<feature type="region of interest" description="Disordered" evidence="3">
    <location>
        <begin position="32"/>
        <end position="136"/>
    </location>
</feature>
<dbReference type="Proteomes" id="UP000655287">
    <property type="component" value="Unassembled WGS sequence"/>
</dbReference>
<name>A0A919QYP6_9ACTN</name>
<evidence type="ECO:0000256" key="2">
    <source>
        <dbReference type="ARBA" id="ARBA00022729"/>
    </source>
</evidence>
<dbReference type="GO" id="GO:0005975">
    <property type="term" value="P:carbohydrate metabolic process"/>
    <property type="evidence" value="ECO:0007669"/>
    <property type="project" value="UniProtKB-ARBA"/>
</dbReference>
<evidence type="ECO:0000256" key="4">
    <source>
        <dbReference type="SAM" id="SignalP"/>
    </source>
</evidence>
<dbReference type="Pfam" id="PF11999">
    <property type="entry name" value="Ice_binding"/>
    <property type="match status" value="1"/>
</dbReference>
<feature type="compositionally biased region" description="Pro residues" evidence="3">
    <location>
        <begin position="99"/>
        <end position="125"/>
    </location>
</feature>
<evidence type="ECO:0000313" key="7">
    <source>
        <dbReference type="Proteomes" id="UP000655287"/>
    </source>
</evidence>
<reference evidence="6" key="1">
    <citation type="submission" date="2021-01" db="EMBL/GenBank/DDBJ databases">
        <title>Whole genome shotgun sequence of Sphaerisporangium rufum NBRC 109079.</title>
        <authorList>
            <person name="Komaki H."/>
            <person name="Tamura T."/>
        </authorList>
    </citation>
    <scope>NUCLEOTIDE SEQUENCE</scope>
    <source>
        <strain evidence="6">NBRC 109079</strain>
    </source>
</reference>
<evidence type="ECO:0000256" key="1">
    <source>
        <dbReference type="ARBA" id="ARBA00005445"/>
    </source>
</evidence>
<evidence type="ECO:0000259" key="5">
    <source>
        <dbReference type="Pfam" id="PF16640"/>
    </source>
</evidence>
<feature type="domain" description="Bacterial Ig-like" evidence="5">
    <location>
        <begin position="362"/>
        <end position="433"/>
    </location>
</feature>
<feature type="compositionally biased region" description="Low complexity" evidence="3">
    <location>
        <begin position="419"/>
        <end position="437"/>
    </location>
</feature>